<feature type="domain" description="C2H2-type" evidence="13">
    <location>
        <begin position="2480"/>
        <end position="2507"/>
    </location>
</feature>
<dbReference type="PROSITE" id="PS51029">
    <property type="entry name" value="MADF"/>
    <property type="match status" value="10"/>
</dbReference>
<feature type="compositionally biased region" description="Basic and acidic residues" evidence="12">
    <location>
        <begin position="3164"/>
        <end position="3177"/>
    </location>
</feature>
<feature type="compositionally biased region" description="Basic and acidic residues" evidence="12">
    <location>
        <begin position="2007"/>
        <end position="2016"/>
    </location>
</feature>
<keyword evidence="4" id="KW-0677">Repeat</keyword>
<feature type="domain" description="C2H2-type" evidence="13">
    <location>
        <begin position="4042"/>
        <end position="4069"/>
    </location>
</feature>
<gene>
    <name evidence="15" type="ORF">FF38_00654</name>
</gene>
<evidence type="ECO:0000256" key="12">
    <source>
        <dbReference type="SAM" id="MobiDB-lite"/>
    </source>
</evidence>
<dbReference type="InterPro" id="IPR003604">
    <property type="entry name" value="Matrin/U1-like-C_Znf_C2H2"/>
</dbReference>
<feature type="region of interest" description="Disordered" evidence="12">
    <location>
        <begin position="2625"/>
        <end position="2662"/>
    </location>
</feature>
<dbReference type="InterPro" id="IPR006578">
    <property type="entry name" value="MADF-dom"/>
</dbReference>
<evidence type="ECO:0000313" key="16">
    <source>
        <dbReference type="Proteomes" id="UP000037069"/>
    </source>
</evidence>
<feature type="domain" description="MADF" evidence="14">
    <location>
        <begin position="3801"/>
        <end position="3900"/>
    </location>
</feature>
<feature type="domain" description="C2H2-type" evidence="13">
    <location>
        <begin position="1089"/>
        <end position="1116"/>
    </location>
</feature>
<feature type="domain" description="C2H2-type" evidence="13">
    <location>
        <begin position="1812"/>
        <end position="1839"/>
    </location>
</feature>
<feature type="domain" description="C2H2-type" evidence="13">
    <location>
        <begin position="3481"/>
        <end position="3508"/>
    </location>
</feature>
<dbReference type="PANTHER" id="PTHR24394:SF29">
    <property type="entry name" value="MYONEURIN"/>
    <property type="match status" value="1"/>
</dbReference>
<feature type="domain" description="C2H2-type" evidence="13">
    <location>
        <begin position="3565"/>
        <end position="3592"/>
    </location>
</feature>
<dbReference type="InterPro" id="IPR013087">
    <property type="entry name" value="Znf_C2H2_type"/>
</dbReference>
<feature type="domain" description="C2H2-type" evidence="13">
    <location>
        <begin position="4154"/>
        <end position="4181"/>
    </location>
</feature>
<protein>
    <submittedName>
        <fullName evidence="15">Uncharacterized protein</fullName>
    </submittedName>
</protein>
<dbReference type="Gene3D" id="3.30.160.60">
    <property type="entry name" value="Classic Zinc Finger"/>
    <property type="match status" value="27"/>
</dbReference>
<feature type="domain" description="MADF" evidence="14">
    <location>
        <begin position="2692"/>
        <end position="2791"/>
    </location>
</feature>
<feature type="domain" description="C2H2-type" evidence="13">
    <location>
        <begin position="2452"/>
        <end position="2479"/>
    </location>
</feature>
<feature type="domain" description="MADF" evidence="14">
    <location>
        <begin position="877"/>
        <end position="975"/>
    </location>
</feature>
<feature type="domain" description="MADF" evidence="14">
    <location>
        <begin position="1413"/>
        <end position="1524"/>
    </location>
</feature>
<feature type="domain" description="C2H2-type" evidence="13">
    <location>
        <begin position="2340"/>
        <end position="2367"/>
    </location>
</feature>
<keyword evidence="10" id="KW-0539">Nucleus</keyword>
<feature type="domain" description="C2H2-type" evidence="13">
    <location>
        <begin position="3453"/>
        <end position="3480"/>
    </location>
</feature>
<feature type="compositionally biased region" description="Acidic residues" evidence="12">
    <location>
        <begin position="3738"/>
        <end position="3766"/>
    </location>
</feature>
<feature type="compositionally biased region" description="Basic and acidic residues" evidence="12">
    <location>
        <begin position="1368"/>
        <end position="1377"/>
    </location>
</feature>
<feature type="domain" description="MADF" evidence="14">
    <location>
        <begin position="3359"/>
        <end position="3451"/>
    </location>
</feature>
<dbReference type="PANTHER" id="PTHR24394">
    <property type="entry name" value="ZINC FINGER PROTEIN"/>
    <property type="match status" value="1"/>
</dbReference>
<feature type="compositionally biased region" description="Acidic residues" evidence="12">
    <location>
        <begin position="2039"/>
        <end position="2050"/>
    </location>
</feature>
<evidence type="ECO:0000259" key="14">
    <source>
        <dbReference type="PROSITE" id="PS51029"/>
    </source>
</evidence>
<feature type="region of interest" description="Disordered" evidence="12">
    <location>
        <begin position="3164"/>
        <end position="3219"/>
    </location>
</feature>
<feature type="domain" description="MADF" evidence="14">
    <location>
        <begin position="2079"/>
        <end position="2191"/>
    </location>
</feature>
<dbReference type="SMART" id="SM00355">
    <property type="entry name" value="ZnF_C2H2"/>
    <property type="match status" value="52"/>
</dbReference>
<feature type="domain" description="C2H2-type" evidence="13">
    <location>
        <begin position="977"/>
        <end position="1004"/>
    </location>
</feature>
<dbReference type="GO" id="GO:0005634">
    <property type="term" value="C:nucleus"/>
    <property type="evidence" value="ECO:0007669"/>
    <property type="project" value="UniProtKB-SubCell"/>
</dbReference>
<dbReference type="SMART" id="SM00451">
    <property type="entry name" value="ZnF_U1"/>
    <property type="match status" value="9"/>
</dbReference>
<feature type="domain" description="C2H2-type" evidence="13">
    <location>
        <begin position="3509"/>
        <end position="3536"/>
    </location>
</feature>
<feature type="domain" description="C2H2-type" evidence="13">
    <location>
        <begin position="3019"/>
        <end position="3046"/>
    </location>
</feature>
<feature type="domain" description="C2H2-type" evidence="13">
    <location>
        <begin position="4182"/>
        <end position="4209"/>
    </location>
</feature>
<evidence type="ECO:0000256" key="11">
    <source>
        <dbReference type="PROSITE-ProRule" id="PRU00042"/>
    </source>
</evidence>
<feature type="region of interest" description="Disordered" evidence="12">
    <location>
        <begin position="2006"/>
        <end position="2059"/>
    </location>
</feature>
<feature type="domain" description="C2H2-type" evidence="13">
    <location>
        <begin position="1728"/>
        <end position="1755"/>
    </location>
</feature>
<feature type="domain" description="MADF" evidence="14">
    <location>
        <begin position="232"/>
        <end position="326"/>
    </location>
</feature>
<feature type="region of interest" description="Disordered" evidence="12">
    <location>
        <begin position="3726"/>
        <end position="3782"/>
    </location>
</feature>
<evidence type="ECO:0000256" key="9">
    <source>
        <dbReference type="ARBA" id="ARBA00023163"/>
    </source>
</evidence>
<feature type="domain" description="C2H2-type" evidence="13">
    <location>
        <begin position="1756"/>
        <end position="1783"/>
    </location>
</feature>
<feature type="domain" description="C2H2-type" evidence="13">
    <location>
        <begin position="506"/>
        <end position="533"/>
    </location>
</feature>
<evidence type="ECO:0000259" key="13">
    <source>
        <dbReference type="PROSITE" id="PS50157"/>
    </source>
</evidence>
<feature type="domain" description="C2H2-type" evidence="13">
    <location>
        <begin position="2368"/>
        <end position="2395"/>
    </location>
</feature>
<feature type="domain" description="C2H2-type" evidence="13">
    <location>
        <begin position="2935"/>
        <end position="2962"/>
    </location>
</feature>
<keyword evidence="9" id="KW-0804">Transcription</keyword>
<evidence type="ECO:0000256" key="3">
    <source>
        <dbReference type="ARBA" id="ARBA00022723"/>
    </source>
</evidence>
<dbReference type="FunFam" id="3.30.160.60:FF:000030">
    <property type="entry name" value="Zinc finger protein 628"/>
    <property type="match status" value="1"/>
</dbReference>
<comment type="caution">
    <text evidence="15">The sequence shown here is derived from an EMBL/GenBank/DDBJ whole genome shotgun (WGS) entry which is preliminary data.</text>
</comment>
<feature type="domain" description="C2H2-type" evidence="13">
    <location>
        <begin position="1005"/>
        <end position="1027"/>
    </location>
</feature>
<keyword evidence="8" id="KW-0238">DNA-binding</keyword>
<dbReference type="SUPFAM" id="SSF57667">
    <property type="entry name" value="beta-beta-alpha zinc fingers"/>
    <property type="match status" value="24"/>
</dbReference>
<evidence type="ECO:0000256" key="6">
    <source>
        <dbReference type="ARBA" id="ARBA00022833"/>
    </source>
</evidence>
<dbReference type="GO" id="GO:0000981">
    <property type="term" value="F:DNA-binding transcription factor activity, RNA polymerase II-specific"/>
    <property type="evidence" value="ECO:0007669"/>
    <property type="project" value="TreeGrafter"/>
</dbReference>
<comment type="subcellular location">
    <subcellularLocation>
        <location evidence="1">Nucleus</location>
    </subcellularLocation>
</comment>
<feature type="domain" description="C2H2-type" evidence="13">
    <location>
        <begin position="2907"/>
        <end position="2934"/>
    </location>
</feature>
<dbReference type="PROSITE" id="PS00028">
    <property type="entry name" value="ZINC_FINGER_C2H2_1"/>
    <property type="match status" value="40"/>
</dbReference>
<evidence type="ECO:0000256" key="4">
    <source>
        <dbReference type="ARBA" id="ARBA00022737"/>
    </source>
</evidence>
<feature type="domain" description="C2H2-type" evidence="13">
    <location>
        <begin position="4070"/>
        <end position="4097"/>
    </location>
</feature>
<sequence>MQTKVQNMQNYHGYTKCGEILRPPSESFQRPYVLKCFNCKEIYLLFEAFIFHLEDHCSDAIKCIQNPKNTVFTSDSTNNNGDDQMDFGDTIDVTDVNVKVEENNYAMQTVDPLIVVKPEYNSDEECSSMKEELKLPEATKTNKDSTKNDEESNKIKSVEEACETDDSIENINKTDDYYEEIDNSTDNTITCDEDDDDDEYEHVTTSKNYWECPKKQLPFITEFLKSKSDVTALIEAYKNQPSLWNKNFPFLRYKIKRQNCLQQIAQELKEKQNKEITWNQVANIIVYLCRKYREDLKCIKDSKEGDKKYSPSWFFEELNFLRPFMENNPIAKLDSHLPDLLPEQIIKILEIYKGFPHLWNTELIEHYCKNKINVAKQEMLQQLETKLGLKITENILEDYFRTINNCFTRAKRIKSDRQKNMKSKSSVADENTQDDYYEHMLFLYDHVGFFKCSECQRTFKSTLCLKIHQTQEHGSEPPSCSLCKKTFKTANSFTNHAKRHMEDLNHECKECGKKFLHSNELRIHMRNHTGAKPFCCEICGASFRHIQGFSNHHRRHIKNYLHTCGICSKGFYSKDRYNDHMNAHSNIRSQICTVCGKAFITKRSLQQHVVIHDDVRRHACKLCGKTFKHKTGVNQHMRTHGIANSEEKSTEDPLIVVKHESDAEKSIIKIEPSNFDETNDFEFENSTQFEGTNYLDQDEDDEEFAEEEEEEVEASLNSHEEVGSQESEPEDEVATQKPTNTTGVTSSFVSNFMKSEENVTALIAAYKEQPQLWNKTMTNYGNKLKRRECMNKIAQELNLKHKIDINGSQVSAVIVHLYRKYQDDLQRAQEKDDVKRQIYVKPWYLAQLDFIKPYLESFSLKVLAPHYTNLLPDQIRQILEIYRCLPHLWNSNLIENHCKNKRHESILEMLKQIETKLNLNINENELEMYLRTIHNNFSREKRRILNDKKSGKSDNDEQTNNEYYDTLMFLYDHVPPLKCSVCGAESISPLHFKMHTSTHDGTMPFTCSQCNKTFKRVNVYTSHAKRHFLDLNYICKECGKKFVNYTNLRLHMRIHTGDKPYCCEMCGDSFRFLQTLSNHRRRHEKRYLHTCKICSQGFYSKMRHDDHMNSHMNIRPHICDICNKTFITKRALKQHKVVHEDVRNYAYIQDYTNYIKCGEILKPPLQNFQQSIIFKCFECKEVHFILESFITHIQKHFKDILSLEEHDSKTLFENVHDVEMENDGVGIKNLAIKLEELEDPLIPVKCELGEEKSTNISTKKYDDEFEDVLDSPDEFQPDDDDYSDSDENHLKKEKVNKRKKTYTDETESDDSETDEEEVIKKPTNKRKKKTAETSNKKRKNSQDETETDDSETDEEEIIKKPANRRKQKSLDETKSDDSETDADELKEDTSTNKSKIKSPIVEEFIKSKPNVLTLIDLYKNQPNLWDRYSPFYRLKDKRNQFLEDITQELNAKCSLELSSNDTGEILAFICSKHKDDLKKMRYQNRRKKGKKSSKTPRKYEIKSEKKTKYYWFFDHLHFLRSKVVFRMEHLDSDLPDLTSEQIIKILEIYKSFPHLWNTYLIEHICLNKRNDALDEMLKSLEANMNLKISTNVLEQYIHTIHEYCAREKRKKLGISTPDDLQNSSNSSPNYYEHMTFLEDHEGPLSCPECNHIYNKPLCFRIHKAQHDGSPALKCSQCDQECKTVASYTTHAKRHLDDLQFACKECGTKFLRHTDLQKHMVTHTDARPYCCEICGASYRHSTSFRKHQRQHEKRYSHTCHICSKGYYRKYRYIDHMNSHMNIRQHICNICGKGFITSRALKTHAVTHEEARNHACKLCGKTFKLKIGVLQHMRTHGSKVETEKKIQDYNNYIKCGEILKSPSQNYQKSIILKCFECKEVHFKLESFIAHIQEHFKDVLSLEESEAKAQFENVHDVDEMEREGVGIENLEVKLEELEDPLFPVKFEIEEDKTNTKVEKNSQDLKTSIKTNYEDEFEDVIDSADEFQHDDDSDSDEEYLIKERACKRKKNSADETKVEESETDEDEIKERANRRKKNSTDETNSEDSESDEDEEIKKKSPNKTSIKSPIVEEFMKSKAHVLTLIELYKNQPNLWDKYAPFYRLKDKKKQFLEEITQELNKKCSLELFWDETGEIIAHISSKHRCDFKRIHYQSNKKKKLKKNGKTSGKYERKGDKKTKCCWFYDDLYFLRSKVVIRMEHLDASLPDLTSEQIIQILEIYKGFPHLWDTYLIEHICLNKRNDALEEMSKALETNMNLKIDVSVLEKYIHTIHEYCSREKRRRLGIATPEDLENNTKNSSPNYFEHMAFLEDHEGPFSCPECSGIYNKPLCFRIHKAQHDGSPALKCSQCEQAFKTVASFTTHAKRHLEDLQFICKVCGTKFLRHCDLKIHLLTHTDARPYCCEICGASYRQSNSFRKHQRQHEKRFSHTCHICSKGYYTKYRYVDHMNSHMNIRQHVCNICGKGFITSRALKTHAVTHEDARNHACKLCGKTFKLKIGVLQHMRTHGSKAEMEKRILINKMETKMLNIQDYTNYIKCGEILKSPLPNYQYPFILKCFQCDKINFILESFIIHIQEHCVDEKSLKESIDMNVINESEEVENPILKIETILMEENDPLIEVKNELIDGDLQEAGDTHSNSLEDKEDDENYSESTDEEFHTDETQTEDEEILNVKTTKKKKTLSPNIEKFIKSKPKMQTLIELYKNQPNLWNKDLPFYRFRDKRQSFLEEITNELNGKLHTKYTWNDVSNFISYIYRKHREDFKRLRLFGDDDKSLKDVKHKCTWFFPDLYFLRSKSEIQLKKLDTNLPDLTDEQVIKIIQIYKEFPHLWNTNLIEYICTNKRHEAHREMLQSLETNMNINISVTVLEEYLRSLHNYFSKEKQLRKKSSGTKAENLAEDYYKHLLYLYDHEGPFNCVECNRLYSKPLGFKLHKSTHDNSIPFTCSLCTKEFKTIQTYKVHAKRHFEDLEFACTECNRKFLAYADLKVHLLTHTGDKPYFCEICGTSYRHIQCFKRHQRRHDKRYTHICDICSKGYYTKDRYVDHMNSHMNIRPHICQLCGKGFFTNRALKTHSDYTNYIKCGEILRSPLPSYQNPFILKCYQCDKINFILESFIIHIQEHCNVGEDSKESVDIKILNDDDEAESEPIENPVVKLETILMEEDDPLVGIKDEVSDENHHDDREAHSNNMDDNEDFEDYSTNTDVEFQTDDTETEDDELTTKTTKKKKKKSALPQAVEKFINCKPKMLKLIELYKNQPNLWNKDLPFYRFRDKRQSFLEEITKDLNKQLNTEYTWSEVSKIITYIYGKHRDDFKRLQLYQEDDKTPKDVKYKCAWFFDDLHFLRPKKEMQLQKLDTNLPDLTKEQIIKIIEIYREFPKLWNTNLVEFICTNKRHEAYGEMVKSLEENMSLDISVTVLEEYLRTVHYYFSKEKGNRMKNKDSKSKKEDYYEHMLYLYDHEGPFHCADCNKMFSKPLAFKAHRSTHDDTVPFACSLCNKEYKTPQSYTVHAKRHFEDLEFTCTECNRKFVAYADLRVHILTHSTDRPYFCEVCGTSYRHIQCFKRHQRRHDKRYTHKCHLCSKGYYSKDRYDDHMNSHMNIRSHICQLCGKGFITSRALKTHAVTHEDARNHAYFADYIKCGEILKSPLPNKQYPFVLKCYHCDKINFILESFIIHVQEHCKGVTALCEKVEIKVATDNEEADEEAHFDNPLIKVETIIMEVDDPLVGIKDEVIEDSSHDGGKYNSNNIDDDEDFEDNSCESDEDFQTDDSETDDEEITRTKSTKTSTNKKRKSVMLPSVQQFIKSKPNMKILIELYKNKPNMWNKDLPFYRLKDKRQATLEEITKDLNNKLNMTLSWKEVSDIIAYIYLKHRTDFKRLRRYEEEESHSKAKNYKCSWFFEDLYFLRPQQEIKLQKLDADLPDLTNEQVIQIIQIYREFPHLWNSNLIEFICSNKRHAAHIEMLKSIEMNMNIKISISALEEYLRNIHHYFSKEKRLRKKNAKTKKHTDEFYEQLQFLYDHEGPFNCTQCKRVLTKPLLFKFHKATHDETAQLTCSQCNKEFKTIQSYTVHAKRHFEDLEFACSICDKKFVAYGVLRLHMLTHTGDRPYCCEICGASYRQVQCLNRHRRRHLKRYSHICSICSKGYYSKKTYEDHMNSHMNIRQHICQLCGKGFITSKALKTHAVTHEDARNHACKLCGKTFKLKIGVLQHMRTHGSRIEVEDKN</sequence>
<evidence type="ECO:0000256" key="10">
    <source>
        <dbReference type="ARBA" id="ARBA00023242"/>
    </source>
</evidence>
<feature type="compositionally biased region" description="Acidic residues" evidence="12">
    <location>
        <begin position="696"/>
        <end position="713"/>
    </location>
</feature>
<dbReference type="InterPro" id="IPR036236">
    <property type="entry name" value="Znf_C2H2_sf"/>
</dbReference>
<feature type="domain" description="C2H2-type" evidence="13">
    <location>
        <begin position="4098"/>
        <end position="4125"/>
    </location>
</feature>
<feature type="domain" description="C2H2-type" evidence="13">
    <location>
        <begin position="2991"/>
        <end position="3018"/>
    </location>
</feature>
<feature type="domain" description="C2H2-type" evidence="13">
    <location>
        <begin position="2396"/>
        <end position="2423"/>
    </location>
</feature>
<keyword evidence="5 11" id="KW-0863">Zinc-finger</keyword>
<feature type="domain" description="C2H2-type" evidence="13">
    <location>
        <begin position="590"/>
        <end position="617"/>
    </location>
</feature>
<organism evidence="15 16">
    <name type="scientific">Lucilia cuprina</name>
    <name type="common">Green bottle fly</name>
    <name type="synonym">Australian sheep blowfly</name>
    <dbReference type="NCBI Taxonomy" id="7375"/>
    <lineage>
        <taxon>Eukaryota</taxon>
        <taxon>Metazoa</taxon>
        <taxon>Ecdysozoa</taxon>
        <taxon>Arthropoda</taxon>
        <taxon>Hexapoda</taxon>
        <taxon>Insecta</taxon>
        <taxon>Pterygota</taxon>
        <taxon>Neoptera</taxon>
        <taxon>Endopterygota</taxon>
        <taxon>Diptera</taxon>
        <taxon>Brachycera</taxon>
        <taxon>Muscomorpha</taxon>
        <taxon>Oestroidea</taxon>
        <taxon>Calliphoridae</taxon>
        <taxon>Luciliinae</taxon>
        <taxon>Lucilia</taxon>
    </lineage>
</organism>
<feature type="domain" description="C2H2-type" evidence="13">
    <location>
        <begin position="2963"/>
        <end position="2990"/>
    </location>
</feature>
<feature type="domain" description="C2H2-type" evidence="13">
    <location>
        <begin position="1700"/>
        <end position="1727"/>
    </location>
</feature>
<name>A0A0L0C355_LUCCU</name>
<dbReference type="Proteomes" id="UP000037069">
    <property type="component" value="Unassembled WGS sequence"/>
</dbReference>
<reference evidence="15 16" key="1">
    <citation type="journal article" date="2015" name="Nat. Commun.">
        <title>Lucilia cuprina genome unlocks parasitic fly biology to underpin future interventions.</title>
        <authorList>
            <person name="Anstead C.A."/>
            <person name="Korhonen P.K."/>
            <person name="Young N.D."/>
            <person name="Hall R.S."/>
            <person name="Jex A.R."/>
            <person name="Murali S.C."/>
            <person name="Hughes D.S."/>
            <person name="Lee S.F."/>
            <person name="Perry T."/>
            <person name="Stroehlein A.J."/>
            <person name="Ansell B.R."/>
            <person name="Breugelmans B."/>
            <person name="Hofmann A."/>
            <person name="Qu J."/>
            <person name="Dugan S."/>
            <person name="Lee S.L."/>
            <person name="Chao H."/>
            <person name="Dinh H."/>
            <person name="Han Y."/>
            <person name="Doddapaneni H.V."/>
            <person name="Worley K.C."/>
            <person name="Muzny D.M."/>
            <person name="Ioannidis P."/>
            <person name="Waterhouse R.M."/>
            <person name="Zdobnov E.M."/>
            <person name="James P.J."/>
            <person name="Bagnall N.H."/>
            <person name="Kotze A.C."/>
            <person name="Gibbs R.A."/>
            <person name="Richards S."/>
            <person name="Batterham P."/>
            <person name="Gasser R.B."/>
        </authorList>
    </citation>
    <scope>NUCLEOTIDE SEQUENCE [LARGE SCALE GENOMIC DNA]</scope>
    <source>
        <strain evidence="15 16">LS</strain>
        <tissue evidence="15">Full body</tissue>
    </source>
</reference>
<keyword evidence="6" id="KW-0862">Zinc</keyword>
<dbReference type="Pfam" id="PF10545">
    <property type="entry name" value="MADF_DNA_bdg"/>
    <property type="match status" value="12"/>
</dbReference>
<keyword evidence="7" id="KW-0805">Transcription regulation</keyword>
<feature type="compositionally biased region" description="Acidic residues" evidence="12">
    <location>
        <begin position="1343"/>
        <end position="1356"/>
    </location>
</feature>
<feature type="region of interest" description="Disordered" evidence="12">
    <location>
        <begin position="686"/>
        <end position="744"/>
    </location>
</feature>
<feature type="domain" description="C2H2-type" evidence="13">
    <location>
        <begin position="534"/>
        <end position="556"/>
    </location>
</feature>
<feature type="domain" description="C2H2-type" evidence="13">
    <location>
        <begin position="478"/>
        <end position="505"/>
    </location>
</feature>
<dbReference type="FunFam" id="3.30.160.60:FF:000193">
    <property type="entry name" value="Zinc finger protein 300"/>
    <property type="match status" value="1"/>
</dbReference>
<feature type="domain" description="C2H2-type" evidence="13">
    <location>
        <begin position="3537"/>
        <end position="3564"/>
    </location>
</feature>
<feature type="compositionally biased region" description="Polar residues" evidence="12">
    <location>
        <begin position="686"/>
        <end position="695"/>
    </location>
</feature>
<dbReference type="SMART" id="SM00595">
    <property type="entry name" value="MADF"/>
    <property type="match status" value="14"/>
</dbReference>
<feature type="domain" description="C2H2-type" evidence="13">
    <location>
        <begin position="3593"/>
        <end position="3620"/>
    </location>
</feature>
<feature type="compositionally biased region" description="Acidic residues" evidence="12">
    <location>
        <begin position="1304"/>
        <end position="1317"/>
    </location>
</feature>
<feature type="domain" description="MADF" evidence="14">
    <location>
        <begin position="3920"/>
        <end position="4012"/>
    </location>
</feature>
<evidence type="ECO:0000256" key="8">
    <source>
        <dbReference type="ARBA" id="ARBA00023125"/>
    </source>
</evidence>
<evidence type="ECO:0000256" key="7">
    <source>
        <dbReference type="ARBA" id="ARBA00023015"/>
    </source>
</evidence>
<keyword evidence="3" id="KW-0479">Metal-binding</keyword>
<feature type="domain" description="C2H2-type" evidence="13">
    <location>
        <begin position="4126"/>
        <end position="4153"/>
    </location>
</feature>
<accession>A0A0L0C355</accession>
<keyword evidence="16" id="KW-1185">Reference proteome</keyword>
<feature type="domain" description="C2H2-type" evidence="13">
    <location>
        <begin position="1033"/>
        <end position="1060"/>
    </location>
</feature>
<evidence type="ECO:0000256" key="5">
    <source>
        <dbReference type="ARBA" id="ARBA00022771"/>
    </source>
</evidence>
<feature type="domain" description="MADF" evidence="14">
    <location>
        <begin position="3240"/>
        <end position="3339"/>
    </location>
</feature>
<dbReference type="PROSITE" id="PS50157">
    <property type="entry name" value="ZINC_FINGER_C2H2_2"/>
    <property type="match status" value="40"/>
</dbReference>
<feature type="region of interest" description="Disordered" evidence="12">
    <location>
        <begin position="1257"/>
        <end position="1393"/>
    </location>
</feature>
<feature type="compositionally biased region" description="Basic residues" evidence="12">
    <location>
        <begin position="1291"/>
        <end position="1300"/>
    </location>
</feature>
<feature type="domain" description="C2H2-type" evidence="13">
    <location>
        <begin position="1117"/>
        <end position="1144"/>
    </location>
</feature>
<dbReference type="GO" id="GO:0008270">
    <property type="term" value="F:zinc ion binding"/>
    <property type="evidence" value="ECO:0007669"/>
    <property type="project" value="UniProtKB-KW"/>
</dbReference>
<dbReference type="OMA" id="DHMNSHM"/>
<proteinExistence type="inferred from homology"/>
<dbReference type="OrthoDB" id="427030at2759"/>
<comment type="similarity">
    <text evidence="2">Belongs to the krueppel C2H2-type zinc-finger protein family.</text>
</comment>
<dbReference type="EMBL" id="JRES01000956">
    <property type="protein sequence ID" value="KNC26760.1"/>
    <property type="molecule type" value="Genomic_DNA"/>
</dbReference>
<feature type="domain" description="C2H2-type" evidence="13">
    <location>
        <begin position="1061"/>
        <end position="1088"/>
    </location>
</feature>
<feature type="domain" description="C2H2-type" evidence="13">
    <location>
        <begin position="618"/>
        <end position="640"/>
    </location>
</feature>
<feature type="compositionally biased region" description="Acidic residues" evidence="12">
    <location>
        <begin position="3198"/>
        <end position="3209"/>
    </location>
</feature>
<feature type="domain" description="C2H2-type" evidence="13">
    <location>
        <begin position="1784"/>
        <end position="1811"/>
    </location>
</feature>
<feature type="domain" description="C2H2-type" evidence="13">
    <location>
        <begin position="450"/>
        <end position="478"/>
    </location>
</feature>
<evidence type="ECO:0000256" key="1">
    <source>
        <dbReference type="ARBA" id="ARBA00004123"/>
    </source>
</evidence>
<evidence type="ECO:0000313" key="15">
    <source>
        <dbReference type="EMBL" id="KNC26760.1"/>
    </source>
</evidence>
<feature type="region of interest" description="Disordered" evidence="12">
    <location>
        <begin position="127"/>
        <end position="155"/>
    </location>
</feature>
<feature type="domain" description="MADF" evidence="14">
    <location>
        <begin position="761"/>
        <end position="856"/>
    </location>
</feature>
<dbReference type="FunFam" id="3.30.160.60:FF:000446">
    <property type="entry name" value="Zinc finger protein"/>
    <property type="match status" value="1"/>
</dbReference>
<dbReference type="GO" id="GO:0003677">
    <property type="term" value="F:DNA binding"/>
    <property type="evidence" value="ECO:0007669"/>
    <property type="project" value="UniProtKB-KW"/>
</dbReference>
<feature type="compositionally biased region" description="Acidic residues" evidence="12">
    <location>
        <begin position="2637"/>
        <end position="2649"/>
    </location>
</feature>
<evidence type="ECO:0000256" key="2">
    <source>
        <dbReference type="ARBA" id="ARBA00006991"/>
    </source>
</evidence>
<feature type="domain" description="C2H2-type" evidence="13">
    <location>
        <begin position="562"/>
        <end position="589"/>
    </location>
</feature>
<dbReference type="Pfam" id="PF00096">
    <property type="entry name" value="zf-C2H2"/>
    <property type="match status" value="6"/>
</dbReference>
<feature type="compositionally biased region" description="Acidic residues" evidence="12">
    <location>
        <begin position="1263"/>
        <end position="1285"/>
    </location>
</feature>